<dbReference type="InterPro" id="IPR051926">
    <property type="entry name" value="Ala_Aminotransferase"/>
</dbReference>
<dbReference type="EC" id="2.6.1.-" evidence="6"/>
<keyword evidence="3 6" id="KW-0808">Transferase</keyword>
<dbReference type="PANTHER" id="PTHR43488:SF2">
    <property type="entry name" value="GLUTAMATE-PYRUVATE AMINOTRANSFERASE ALAA"/>
    <property type="match status" value="1"/>
</dbReference>
<dbReference type="SUPFAM" id="SSF53383">
    <property type="entry name" value="PLP-dependent transferases"/>
    <property type="match status" value="1"/>
</dbReference>
<reference evidence="6" key="2">
    <citation type="journal article" date="2011" name="Microb. Ecol.">
        <title>Taxonomic and Functional Metagenomic Profiling of the Microbial Community in the Anoxic Sediment of a Sub-saline Shallow Lake (Laguna de Carrizo, Central Spain).</title>
        <authorList>
            <person name="Ferrer M."/>
            <person name="Guazzaroni M.E."/>
            <person name="Richter M."/>
            <person name="Garcia-Salamanca A."/>
            <person name="Yarza P."/>
            <person name="Suarez-Suarez A."/>
            <person name="Solano J."/>
            <person name="Alcaide M."/>
            <person name="van Dillewijn P."/>
            <person name="Molina-Henares M.A."/>
            <person name="Lopez-Cortes N."/>
            <person name="Al-Ramahi Y."/>
            <person name="Guerrero C."/>
            <person name="Acosta A."/>
            <person name="de Eugenio L.I."/>
            <person name="Martinez V."/>
            <person name="Marques S."/>
            <person name="Rojo F."/>
            <person name="Santero E."/>
            <person name="Genilloud O."/>
            <person name="Perez-Perez J."/>
            <person name="Rossello-Mora R."/>
            <person name="Ramos J.L."/>
        </authorList>
    </citation>
    <scope>NUCLEOTIDE SEQUENCE</scope>
</reference>
<organism evidence="6">
    <name type="scientific">sediment metagenome</name>
    <dbReference type="NCBI Taxonomy" id="749907"/>
    <lineage>
        <taxon>unclassified sequences</taxon>
        <taxon>metagenomes</taxon>
        <taxon>ecological metagenomes</taxon>
    </lineage>
</organism>
<dbReference type="Gene3D" id="3.90.1150.10">
    <property type="entry name" value="Aspartate Aminotransferase, domain 1"/>
    <property type="match status" value="1"/>
</dbReference>
<keyword evidence="5" id="KW-0812">Transmembrane</keyword>
<evidence type="ECO:0000256" key="4">
    <source>
        <dbReference type="ARBA" id="ARBA00022898"/>
    </source>
</evidence>
<keyword evidence="4" id="KW-0663">Pyridoxal phosphate</keyword>
<evidence type="ECO:0000256" key="1">
    <source>
        <dbReference type="ARBA" id="ARBA00001933"/>
    </source>
</evidence>
<feature type="transmembrane region" description="Helical" evidence="5">
    <location>
        <begin position="102"/>
        <end position="120"/>
    </location>
</feature>
<dbReference type="InterPro" id="IPR015424">
    <property type="entry name" value="PyrdxlP-dep_Trfase"/>
</dbReference>
<evidence type="ECO:0000256" key="3">
    <source>
        <dbReference type="ARBA" id="ARBA00022679"/>
    </source>
</evidence>
<dbReference type="EMBL" id="ADZX01000534">
    <property type="protein sequence ID" value="EFK96239.1"/>
    <property type="molecule type" value="Genomic_DNA"/>
</dbReference>
<keyword evidence="2 6" id="KW-0032">Aminotransferase</keyword>
<evidence type="ECO:0000256" key="2">
    <source>
        <dbReference type="ARBA" id="ARBA00022576"/>
    </source>
</evidence>
<dbReference type="PANTHER" id="PTHR43488">
    <property type="entry name" value="GLUTAMATE-PYRUVATE AMINOTRANSFERASE ALAA"/>
    <property type="match status" value="1"/>
</dbReference>
<protein>
    <submittedName>
        <fullName evidence="6">Aminotransferase</fullName>
        <ecNumber evidence="6">2.6.1.-</ecNumber>
    </submittedName>
</protein>
<comment type="caution">
    <text evidence="6">The sequence shown here is derived from an EMBL/GenBank/DDBJ whole genome shotgun (WGS) entry which is preliminary data.</text>
</comment>
<keyword evidence="5" id="KW-1133">Transmembrane helix</keyword>
<sequence>MLEVCATTLPQRTMPKILQAPEYKEYTNKRIEKYKKRANFAFNILKENENLIAPKPTGAFYYTVVFKKDILNQNQILEINNSEIKKIIQEETLKKITLDKRFVYYLLGATGIVVVPLTGFNSEEFGFRFTLLEEDDEKFE</sequence>
<dbReference type="AlphaFoldDB" id="D9PJM6"/>
<keyword evidence="5" id="KW-0472">Membrane</keyword>
<accession>D9PJM6</accession>
<reference evidence="6" key="1">
    <citation type="submission" date="2010-07" db="EMBL/GenBank/DDBJ databases">
        <authorList>
            <consortium name="CONSOLIDER consortium CSD2007-00005"/>
            <person name="Guazzaroni M.-E."/>
            <person name="Richter M."/>
            <person name="Garcia-Salamanca A."/>
            <person name="Yarza P."/>
            <person name="Ferrer M."/>
        </authorList>
    </citation>
    <scope>NUCLEOTIDE SEQUENCE</scope>
</reference>
<dbReference type="InterPro" id="IPR015422">
    <property type="entry name" value="PyrdxlP-dep_Trfase_small"/>
</dbReference>
<name>D9PJM6_9ZZZZ</name>
<dbReference type="GO" id="GO:0008483">
    <property type="term" value="F:transaminase activity"/>
    <property type="evidence" value="ECO:0007669"/>
    <property type="project" value="UniProtKB-KW"/>
</dbReference>
<comment type="cofactor">
    <cofactor evidence="1">
        <name>pyridoxal 5'-phosphate</name>
        <dbReference type="ChEBI" id="CHEBI:597326"/>
    </cofactor>
</comment>
<evidence type="ECO:0000256" key="5">
    <source>
        <dbReference type="SAM" id="Phobius"/>
    </source>
</evidence>
<proteinExistence type="predicted"/>
<gene>
    <name evidence="6" type="ORF">LDC_1736</name>
</gene>
<evidence type="ECO:0000313" key="6">
    <source>
        <dbReference type="EMBL" id="EFK96239.1"/>
    </source>
</evidence>